<dbReference type="SUPFAM" id="SSF49899">
    <property type="entry name" value="Concanavalin A-like lectins/glucanases"/>
    <property type="match status" value="1"/>
</dbReference>
<dbReference type="GO" id="GO:0046558">
    <property type="term" value="F:arabinan endo-1,5-alpha-L-arabinosidase activity"/>
    <property type="evidence" value="ECO:0007669"/>
    <property type="project" value="UniProtKB-EC"/>
</dbReference>
<name>A0ABT9ZXU3_9BACI</name>
<dbReference type="InterPro" id="IPR023296">
    <property type="entry name" value="Glyco_hydro_beta-prop_sf"/>
</dbReference>
<accession>A0ABT9ZXU3</accession>
<dbReference type="RefSeq" id="WP_307327586.1">
    <property type="nucleotide sequence ID" value="NZ_JAUSUG010000014.1"/>
</dbReference>
<dbReference type="InterPro" id="IPR006710">
    <property type="entry name" value="Glyco_hydro_43"/>
</dbReference>
<feature type="compositionally biased region" description="Basic and acidic residues" evidence="5">
    <location>
        <begin position="38"/>
        <end position="51"/>
    </location>
</feature>
<protein>
    <submittedName>
        <fullName evidence="9">Arabinan endo-1,5-alpha-L-arabinosidase</fullName>
        <ecNumber evidence="9">3.2.1.99</ecNumber>
    </submittedName>
</protein>
<dbReference type="Gene3D" id="2.60.120.200">
    <property type="match status" value="1"/>
</dbReference>
<comment type="similarity">
    <text evidence="2">Belongs to the glycosyl hydrolase 43 family.</text>
</comment>
<dbReference type="EMBL" id="JAUSUG010000014">
    <property type="protein sequence ID" value="MDQ0256054.1"/>
    <property type="molecule type" value="Genomic_DNA"/>
</dbReference>
<dbReference type="Gene3D" id="2.40.128.10">
    <property type="match status" value="1"/>
</dbReference>
<dbReference type="Proteomes" id="UP001230005">
    <property type="component" value="Unassembled WGS sequence"/>
</dbReference>
<dbReference type="EC" id="3.2.1.99" evidence="9"/>
<dbReference type="InterPro" id="IPR032291">
    <property type="entry name" value="Abn2_C"/>
</dbReference>
<evidence type="ECO:0000256" key="1">
    <source>
        <dbReference type="ARBA" id="ARBA00004834"/>
    </source>
</evidence>
<evidence type="ECO:0000259" key="7">
    <source>
        <dbReference type="Pfam" id="PF16369"/>
    </source>
</evidence>
<dbReference type="Pfam" id="PF13385">
    <property type="entry name" value="Laminin_G_3"/>
    <property type="match status" value="1"/>
</dbReference>
<keyword evidence="10" id="KW-1185">Reference proteome</keyword>
<comment type="pathway">
    <text evidence="1">Glycan metabolism; L-arabinan degradation.</text>
</comment>
<dbReference type="InterPro" id="IPR046780">
    <property type="entry name" value="aBig_2"/>
</dbReference>
<dbReference type="PANTHER" id="PTHR43301">
    <property type="entry name" value="ARABINAN ENDO-1,5-ALPHA-L-ARABINOSIDASE"/>
    <property type="match status" value="1"/>
</dbReference>
<feature type="region of interest" description="Disordered" evidence="5">
    <location>
        <begin position="29"/>
        <end position="52"/>
    </location>
</feature>
<feature type="domain" description="Extracellular endo-alpha-(1-&gt;5)-L-arabinanase C-terminal" evidence="7">
    <location>
        <begin position="397"/>
        <end position="500"/>
    </location>
</feature>
<keyword evidence="6" id="KW-0732">Signal</keyword>
<sequence>MNKTIKRLLVTVLLVTLLIPATAFGQFGNNSSSTSKSKASEENNNRPHMEFQGDAPQFTEASVHDPSVIKVGDTFYVFGSHLAAAKTDDLMNWEQISTHVHDGNPLIPNVFTELAEAFEWANTTTLWAADVIQLEDGRFYMYYNACEGTSPRSALGVAVADDIEGPYEDLGIFLKSGMWGQESPDGTIYNANIHPNAIDPENFFDKDGNLWMVYGSYSGGIFILEMDRETGFPKPDQGYGTHLMGGNHSRMEGAYIEYNAETDFYYLYVTFGGLDAAGGYNMRVARSENPDGPYYDAEGNLMSEVRGAPGTFFDDRSIEPYGVKQMGNFLFKRELGEPGTGIGHGYVSPGHNSVYTDEETGQMFMFFHTRFPERGEQHEIRVHQMFMNKDGWPVIAPYRYAGEELEKVNRQDVIGDYKFINHGKDISAEIKESVHITLEKNNKISGEVNGTWKTTGHNQVELIIDGSVYNGVFVRQWEPTSESYVMAFTALSKEGVAVWGSKLENKTNEEIVEAVYKELNFDETIISNLSLPTKATRNTKITWETSNSDIISETGVVNRPEAVTGDQEVTLTATITKDEVTKSKSFTIVVLAQGEGQLVAHYNFNDNLENHAENVSFGPGTVTGNRIDNEGGTITFTDGVKGKAAVFDGSSGIRLPNGLITSHTYTVSLWLNPDQLTDFTTSFFGARTPDRWVSLVPRGGGFANYDTMVWSGTAWYDAPTGMKIPTGEWTHIAFTVDEGKITVYVNGEERFTGTGFPNVFTTADAYFGLGVNHWDTPYKGLMDELKIYDNLALTAEEIVLLANRDE</sequence>
<evidence type="ECO:0000256" key="5">
    <source>
        <dbReference type="SAM" id="MobiDB-lite"/>
    </source>
</evidence>
<feature type="domain" description="Atrophied bacterial Ig" evidence="8">
    <location>
        <begin position="513"/>
        <end position="593"/>
    </location>
</feature>
<gene>
    <name evidence="9" type="ORF">J2S74_003453</name>
</gene>
<feature type="chain" id="PRO_5045215855" evidence="6">
    <location>
        <begin position="24"/>
        <end position="806"/>
    </location>
</feature>
<dbReference type="CDD" id="cd18832">
    <property type="entry name" value="GH43_GsAbnA-like"/>
    <property type="match status" value="1"/>
</dbReference>
<dbReference type="Gene3D" id="2.115.10.20">
    <property type="entry name" value="Glycosyl hydrolase domain, family 43"/>
    <property type="match status" value="1"/>
</dbReference>
<keyword evidence="4 9" id="KW-0326">Glycosidase</keyword>
<dbReference type="Pfam" id="PF04616">
    <property type="entry name" value="Glyco_hydro_43"/>
    <property type="match status" value="1"/>
</dbReference>
<dbReference type="InterPro" id="IPR050727">
    <property type="entry name" value="GH43_arabinanases"/>
</dbReference>
<evidence type="ECO:0000256" key="3">
    <source>
        <dbReference type="ARBA" id="ARBA00022801"/>
    </source>
</evidence>
<evidence type="ECO:0000256" key="4">
    <source>
        <dbReference type="ARBA" id="ARBA00023295"/>
    </source>
</evidence>
<dbReference type="SUPFAM" id="SSF75005">
    <property type="entry name" value="Arabinanase/levansucrase/invertase"/>
    <property type="match status" value="1"/>
</dbReference>
<evidence type="ECO:0000256" key="6">
    <source>
        <dbReference type="SAM" id="SignalP"/>
    </source>
</evidence>
<comment type="caution">
    <text evidence="9">The sequence shown here is derived from an EMBL/GenBank/DDBJ whole genome shotgun (WGS) entry which is preliminary data.</text>
</comment>
<organism evidence="9 10">
    <name type="scientific">Evansella vedderi</name>
    <dbReference type="NCBI Taxonomy" id="38282"/>
    <lineage>
        <taxon>Bacteria</taxon>
        <taxon>Bacillati</taxon>
        <taxon>Bacillota</taxon>
        <taxon>Bacilli</taxon>
        <taxon>Bacillales</taxon>
        <taxon>Bacillaceae</taxon>
        <taxon>Evansella</taxon>
    </lineage>
</organism>
<dbReference type="Pfam" id="PF20578">
    <property type="entry name" value="aBig_2"/>
    <property type="match status" value="1"/>
</dbReference>
<feature type="signal peptide" evidence="6">
    <location>
        <begin position="1"/>
        <end position="23"/>
    </location>
</feature>
<dbReference type="Pfam" id="PF16369">
    <property type="entry name" value="GH43_C"/>
    <property type="match status" value="1"/>
</dbReference>
<dbReference type="PANTHER" id="PTHR43301:SF3">
    <property type="entry name" value="ARABINAN ENDO-1,5-ALPHA-L-ARABINOSIDASE A-RELATED"/>
    <property type="match status" value="1"/>
</dbReference>
<keyword evidence="3 9" id="KW-0378">Hydrolase</keyword>
<evidence type="ECO:0000313" key="10">
    <source>
        <dbReference type="Proteomes" id="UP001230005"/>
    </source>
</evidence>
<dbReference type="InterPro" id="IPR013320">
    <property type="entry name" value="ConA-like_dom_sf"/>
</dbReference>
<evidence type="ECO:0000313" key="9">
    <source>
        <dbReference type="EMBL" id="MDQ0256054.1"/>
    </source>
</evidence>
<reference evidence="9 10" key="1">
    <citation type="submission" date="2023-07" db="EMBL/GenBank/DDBJ databases">
        <title>Genomic Encyclopedia of Type Strains, Phase IV (KMG-IV): sequencing the most valuable type-strain genomes for metagenomic binning, comparative biology and taxonomic classification.</title>
        <authorList>
            <person name="Goeker M."/>
        </authorList>
    </citation>
    <scope>NUCLEOTIDE SEQUENCE [LARGE SCALE GENOMIC DNA]</scope>
    <source>
        <strain evidence="9 10">DSM 9768</strain>
    </source>
</reference>
<evidence type="ECO:0000259" key="8">
    <source>
        <dbReference type="Pfam" id="PF20578"/>
    </source>
</evidence>
<evidence type="ECO:0000256" key="2">
    <source>
        <dbReference type="ARBA" id="ARBA00009865"/>
    </source>
</evidence>
<proteinExistence type="inferred from homology"/>